<evidence type="ECO:0000256" key="1">
    <source>
        <dbReference type="SAM" id="SignalP"/>
    </source>
</evidence>
<feature type="signal peptide" evidence="1">
    <location>
        <begin position="1"/>
        <end position="23"/>
    </location>
</feature>
<dbReference type="AlphaFoldDB" id="A0A266QC17"/>
<comment type="caution">
    <text evidence="2">The sequence shown here is derived from an EMBL/GenBank/DDBJ whole genome shotgun (WGS) entry which is preliminary data.</text>
</comment>
<dbReference type="EMBL" id="NHNI01000001">
    <property type="protein sequence ID" value="OZY86889.1"/>
    <property type="molecule type" value="Genomic_DNA"/>
</dbReference>
<sequence>MPVAKIPYLSALLIIALSLSACAGKTQYRTACASEVDAAWSELSIAKAEGFSGTVSYTKALGLITSARTMQTVENFDNCYRHAKDARFYIRESRKGQ</sequence>
<organism evidence="2 3">
    <name type="scientific">Cellvibrio mixtus</name>
    <dbReference type="NCBI Taxonomy" id="39650"/>
    <lineage>
        <taxon>Bacteria</taxon>
        <taxon>Pseudomonadati</taxon>
        <taxon>Pseudomonadota</taxon>
        <taxon>Gammaproteobacteria</taxon>
        <taxon>Cellvibrionales</taxon>
        <taxon>Cellvibrionaceae</taxon>
        <taxon>Cellvibrio</taxon>
    </lineage>
</organism>
<evidence type="ECO:0008006" key="4">
    <source>
        <dbReference type="Google" id="ProtNLM"/>
    </source>
</evidence>
<reference evidence="3" key="1">
    <citation type="submission" date="2017-05" db="EMBL/GenBank/DDBJ databases">
        <authorList>
            <person name="Barney B.M."/>
        </authorList>
    </citation>
    <scope>NUCLEOTIDE SEQUENCE [LARGE SCALE GENOMIC DNA]</scope>
    <source>
        <strain evidence="3">PSBB022</strain>
    </source>
</reference>
<feature type="chain" id="PRO_5012786072" description="Lipoprotein" evidence="1">
    <location>
        <begin position="24"/>
        <end position="97"/>
    </location>
</feature>
<protein>
    <recommendedName>
        <fullName evidence="4">Lipoprotein</fullName>
    </recommendedName>
</protein>
<name>A0A266QC17_9GAMM</name>
<dbReference type="PROSITE" id="PS51257">
    <property type="entry name" value="PROKAR_LIPOPROTEIN"/>
    <property type="match status" value="1"/>
</dbReference>
<dbReference type="Proteomes" id="UP000216101">
    <property type="component" value="Unassembled WGS sequence"/>
</dbReference>
<dbReference type="STRING" id="1209072.GCA_000766945_03860"/>
<keyword evidence="3" id="KW-1185">Reference proteome</keyword>
<evidence type="ECO:0000313" key="3">
    <source>
        <dbReference type="Proteomes" id="UP000216101"/>
    </source>
</evidence>
<accession>A0A266QC17</accession>
<proteinExistence type="predicted"/>
<dbReference type="RefSeq" id="WP_078043964.1">
    <property type="nucleotide sequence ID" value="NZ_NHNI01000001.1"/>
</dbReference>
<keyword evidence="1" id="KW-0732">Signal</keyword>
<evidence type="ECO:0000313" key="2">
    <source>
        <dbReference type="EMBL" id="OZY86889.1"/>
    </source>
</evidence>
<gene>
    <name evidence="2" type="ORF">CBP51_07815</name>
</gene>